<reference evidence="4" key="1">
    <citation type="journal article" date="2019" name="Int. J. Syst. Evol. Microbiol.">
        <title>The Global Catalogue of Microorganisms (GCM) 10K type strain sequencing project: providing services to taxonomists for standard genome sequencing and annotation.</title>
        <authorList>
            <consortium name="The Broad Institute Genomics Platform"/>
            <consortium name="The Broad Institute Genome Sequencing Center for Infectious Disease"/>
            <person name="Wu L."/>
            <person name="Ma J."/>
        </authorList>
    </citation>
    <scope>NUCLEOTIDE SEQUENCE [LARGE SCALE GENOMIC DNA]</scope>
    <source>
        <strain evidence="4">CGMCC 4.7093</strain>
    </source>
</reference>
<dbReference type="InterPro" id="IPR017972">
    <property type="entry name" value="Cyt_P450_CS"/>
</dbReference>
<keyword evidence="2" id="KW-0349">Heme</keyword>
<dbReference type="RefSeq" id="WP_378036986.1">
    <property type="nucleotide sequence ID" value="NZ_JBHSIV010000015.1"/>
</dbReference>
<dbReference type="PANTHER" id="PTHR46696:SF1">
    <property type="entry name" value="CYTOCHROME P450 YJIB-RELATED"/>
    <property type="match status" value="1"/>
</dbReference>
<dbReference type="Proteomes" id="UP001595947">
    <property type="component" value="Unassembled WGS sequence"/>
</dbReference>
<accession>A0ABV9YL81</accession>
<keyword evidence="2" id="KW-0479">Metal-binding</keyword>
<evidence type="ECO:0000256" key="2">
    <source>
        <dbReference type="RuleBase" id="RU000461"/>
    </source>
</evidence>
<dbReference type="PRINTS" id="PR00359">
    <property type="entry name" value="BP450"/>
</dbReference>
<dbReference type="EMBL" id="JBHSIV010000015">
    <property type="protein sequence ID" value="MFC5063638.1"/>
    <property type="molecule type" value="Genomic_DNA"/>
</dbReference>
<sequence>MTQTGTAVFDPASPTFHADRHAVYRTIRDEAPLLQLPGPVPTIMVSRWADVDQVLRDKVVRMRPVGAGAPPWLGDGAAADMFLGQMLFTDAPDHTRLRRSTTPAFRPRTIATLRADVETAVDARIAVLRELGSFDAVADLAEHVPAAAVCSILGIPEPDWPALIRGAVDFVTILSPLPPPADRLAAAENICRWYLDYFADLVADRRAHPRGDDDFLTALIAQQEAGAMSGNELLVTAHSVLNAGFETTMSALANGLQGLLSDPAQWSALAADPGLAAVAVEESLRWEAPAQLLTRYAPEDLELPSGTVPAGTAIVVAAASANRDDRRFDDPDAFDLARTDTTHLAFSAGRHTCIGAHLGRMELDIAFRKLAAAFPDLHLVAGGEAPREPNPVFPTLRSLPVATS</sequence>
<dbReference type="PROSITE" id="PS00086">
    <property type="entry name" value="CYTOCHROME_P450"/>
    <property type="match status" value="1"/>
</dbReference>
<evidence type="ECO:0000256" key="1">
    <source>
        <dbReference type="ARBA" id="ARBA00010617"/>
    </source>
</evidence>
<keyword evidence="4" id="KW-1185">Reference proteome</keyword>
<protein>
    <submittedName>
        <fullName evidence="3">Cytochrome P450</fullName>
    </submittedName>
</protein>
<organism evidence="3 4">
    <name type="scientific">Actinomycetospora atypica</name>
    <dbReference type="NCBI Taxonomy" id="1290095"/>
    <lineage>
        <taxon>Bacteria</taxon>
        <taxon>Bacillati</taxon>
        <taxon>Actinomycetota</taxon>
        <taxon>Actinomycetes</taxon>
        <taxon>Pseudonocardiales</taxon>
        <taxon>Pseudonocardiaceae</taxon>
        <taxon>Actinomycetospora</taxon>
    </lineage>
</organism>
<dbReference type="PANTHER" id="PTHR46696">
    <property type="entry name" value="P450, PUTATIVE (EUROFUNG)-RELATED"/>
    <property type="match status" value="1"/>
</dbReference>
<name>A0ABV9YL81_9PSEU</name>
<gene>
    <name evidence="3" type="ORF">ACFPBZ_15555</name>
</gene>
<comment type="caution">
    <text evidence="3">The sequence shown here is derived from an EMBL/GenBank/DDBJ whole genome shotgun (WGS) entry which is preliminary data.</text>
</comment>
<dbReference type="InterPro" id="IPR001128">
    <property type="entry name" value="Cyt_P450"/>
</dbReference>
<comment type="similarity">
    <text evidence="1 2">Belongs to the cytochrome P450 family.</text>
</comment>
<dbReference type="Gene3D" id="1.10.630.10">
    <property type="entry name" value="Cytochrome P450"/>
    <property type="match status" value="1"/>
</dbReference>
<evidence type="ECO:0000313" key="3">
    <source>
        <dbReference type="EMBL" id="MFC5063638.1"/>
    </source>
</evidence>
<dbReference type="InterPro" id="IPR036396">
    <property type="entry name" value="Cyt_P450_sf"/>
</dbReference>
<evidence type="ECO:0000313" key="4">
    <source>
        <dbReference type="Proteomes" id="UP001595947"/>
    </source>
</evidence>
<dbReference type="InterPro" id="IPR002397">
    <property type="entry name" value="Cyt_P450_B"/>
</dbReference>
<proteinExistence type="inferred from homology"/>
<keyword evidence="2" id="KW-0408">Iron</keyword>
<keyword evidence="2" id="KW-0503">Monooxygenase</keyword>
<dbReference type="SUPFAM" id="SSF48264">
    <property type="entry name" value="Cytochrome P450"/>
    <property type="match status" value="1"/>
</dbReference>
<keyword evidence="2" id="KW-0560">Oxidoreductase</keyword>
<dbReference type="Pfam" id="PF00067">
    <property type="entry name" value="p450"/>
    <property type="match status" value="2"/>
</dbReference>